<sequence length="252" mass="28392">MTESHHRGRVRVETGPKRVRAFLGGSLVADTLRPLLVWEVPYYPAYYIPSPDVHAELVDTGTTERSPSRGTAEIFDVVTAGGVAKAAARRFTDSPLAELRDAVRLDWAAMSEWFEEDEPVYTHPRDPYKRVDILASSRTVRIELDGVVLAESRSPRLLFETSLPTRYYLPLTDVRMDLLRPSATVTHCPYKGEAHHWSVEVEGGPAGPRLHEDLVWIYRTPLPESQKIAGLACFYNERVEVYLDGVRQPPPA</sequence>
<dbReference type="InterPro" id="IPR038694">
    <property type="entry name" value="DUF427_sf"/>
</dbReference>
<gene>
    <name evidence="2" type="ORF">GCM10007977_027680</name>
</gene>
<keyword evidence="3" id="KW-1185">Reference proteome</keyword>
<dbReference type="AlphaFoldDB" id="A0A917TJV3"/>
<reference evidence="2" key="1">
    <citation type="journal article" date="2014" name="Int. J. Syst. Evol. Microbiol.">
        <title>Complete genome sequence of Corynebacterium casei LMG S-19264T (=DSM 44701T), isolated from a smear-ripened cheese.</title>
        <authorList>
            <consortium name="US DOE Joint Genome Institute (JGI-PGF)"/>
            <person name="Walter F."/>
            <person name="Albersmeier A."/>
            <person name="Kalinowski J."/>
            <person name="Ruckert C."/>
        </authorList>
    </citation>
    <scope>NUCLEOTIDE SEQUENCE</scope>
    <source>
        <strain evidence="2">JCM 19831</strain>
    </source>
</reference>
<organism evidence="2 3">
    <name type="scientific">Dactylosporangium sucinum</name>
    <dbReference type="NCBI Taxonomy" id="1424081"/>
    <lineage>
        <taxon>Bacteria</taxon>
        <taxon>Bacillati</taxon>
        <taxon>Actinomycetota</taxon>
        <taxon>Actinomycetes</taxon>
        <taxon>Micromonosporales</taxon>
        <taxon>Micromonosporaceae</taxon>
        <taxon>Dactylosporangium</taxon>
    </lineage>
</organism>
<name>A0A917TJV3_9ACTN</name>
<evidence type="ECO:0000259" key="1">
    <source>
        <dbReference type="Pfam" id="PF04248"/>
    </source>
</evidence>
<protein>
    <recommendedName>
        <fullName evidence="1">DUF427 domain-containing protein</fullName>
    </recommendedName>
</protein>
<comment type="caution">
    <text evidence="2">The sequence shown here is derived from an EMBL/GenBank/DDBJ whole genome shotgun (WGS) entry which is preliminary data.</text>
</comment>
<dbReference type="Proteomes" id="UP000642070">
    <property type="component" value="Unassembled WGS sequence"/>
</dbReference>
<evidence type="ECO:0000313" key="3">
    <source>
        <dbReference type="Proteomes" id="UP000642070"/>
    </source>
</evidence>
<dbReference type="InterPro" id="IPR007361">
    <property type="entry name" value="DUF427"/>
</dbReference>
<evidence type="ECO:0000313" key="2">
    <source>
        <dbReference type="EMBL" id="GGM24985.1"/>
    </source>
</evidence>
<reference evidence="2" key="2">
    <citation type="submission" date="2020-09" db="EMBL/GenBank/DDBJ databases">
        <authorList>
            <person name="Sun Q."/>
            <person name="Ohkuma M."/>
        </authorList>
    </citation>
    <scope>NUCLEOTIDE SEQUENCE</scope>
    <source>
        <strain evidence="2">JCM 19831</strain>
    </source>
</reference>
<dbReference type="PANTHER" id="PTHR34310">
    <property type="entry name" value="DUF427 DOMAIN PROTEIN (AFU_ORTHOLOGUE AFUA_3G02220)"/>
    <property type="match status" value="1"/>
</dbReference>
<feature type="domain" description="DUF427" evidence="1">
    <location>
        <begin position="19"/>
        <end position="94"/>
    </location>
</feature>
<dbReference type="EMBL" id="BMPI01000011">
    <property type="protein sequence ID" value="GGM24985.1"/>
    <property type="molecule type" value="Genomic_DNA"/>
</dbReference>
<proteinExistence type="predicted"/>
<dbReference type="Pfam" id="PF04248">
    <property type="entry name" value="NTP_transf_9"/>
    <property type="match status" value="2"/>
</dbReference>
<accession>A0A917TJV3</accession>
<dbReference type="Gene3D" id="2.170.150.40">
    <property type="entry name" value="Domain of unknown function (DUF427)"/>
    <property type="match status" value="2"/>
</dbReference>
<dbReference type="RefSeq" id="WP_190250185.1">
    <property type="nucleotide sequence ID" value="NZ_BMPI01000011.1"/>
</dbReference>
<dbReference type="PANTHER" id="PTHR34310:SF9">
    <property type="entry name" value="BLR5716 PROTEIN"/>
    <property type="match status" value="1"/>
</dbReference>
<feature type="domain" description="DUF427" evidence="1">
    <location>
        <begin position="140"/>
        <end position="237"/>
    </location>
</feature>